<sequence>MDHSIWEERLLNWLQLFLLPALHRRLTTFSLSLSLPALQKEPESQLKLVLVYGTRKNSRVSYISSRFPLLPSVQNPCLRQTGSMTRTSTDSRPTGFIICEQSLLKRLRKFFENRQLGSHPIDHIKLSPAAFNLRNDVDFQGDWLTLAAVEAVEAVLGSITGPDLEVAQNSVTTMCSEQINILVQLVGQVARDITKLRALLPQAEAKDPAATSHEFIQVAQDF</sequence>
<dbReference type="EMBL" id="AJIL01000036">
    <property type="protein sequence ID" value="KNF00509.1"/>
    <property type="molecule type" value="Genomic_DNA"/>
</dbReference>
<reference evidence="2" key="1">
    <citation type="submission" date="2014-03" db="EMBL/GenBank/DDBJ databases">
        <title>The Genome Sequence of Puccinia striiformis f. sp. tritici PST-78.</title>
        <authorList>
            <consortium name="The Broad Institute Genome Sequencing Platform"/>
            <person name="Cuomo C."/>
            <person name="Hulbert S."/>
            <person name="Chen X."/>
            <person name="Walker B."/>
            <person name="Young S.K."/>
            <person name="Zeng Q."/>
            <person name="Gargeya S."/>
            <person name="Fitzgerald M."/>
            <person name="Haas B."/>
            <person name="Abouelleil A."/>
            <person name="Alvarado L."/>
            <person name="Arachchi H.M."/>
            <person name="Berlin A.M."/>
            <person name="Chapman S.B."/>
            <person name="Goldberg J."/>
            <person name="Griggs A."/>
            <person name="Gujja S."/>
            <person name="Hansen M."/>
            <person name="Howarth C."/>
            <person name="Imamovic A."/>
            <person name="Larimer J."/>
            <person name="McCowan C."/>
            <person name="Montmayeur A."/>
            <person name="Murphy C."/>
            <person name="Neiman D."/>
            <person name="Pearson M."/>
            <person name="Priest M."/>
            <person name="Roberts A."/>
            <person name="Saif S."/>
            <person name="Shea T."/>
            <person name="Sisk P."/>
            <person name="Sykes S."/>
            <person name="Wortman J."/>
            <person name="Nusbaum C."/>
            <person name="Birren B."/>
        </authorList>
    </citation>
    <scope>NUCLEOTIDE SEQUENCE [LARGE SCALE GENOMIC DNA]</scope>
    <source>
        <strain evidence="2">race PST-78</strain>
    </source>
</reference>
<proteinExistence type="predicted"/>
<dbReference type="AlphaFoldDB" id="A0A0L0VML6"/>
<gene>
    <name evidence="1" type="ORF">PSTG_06202</name>
</gene>
<name>A0A0L0VML6_9BASI</name>
<comment type="caution">
    <text evidence="1">The sequence shown here is derived from an EMBL/GenBank/DDBJ whole genome shotgun (WGS) entry which is preliminary data.</text>
</comment>
<accession>A0A0L0VML6</accession>
<dbReference type="Proteomes" id="UP000054564">
    <property type="component" value="Unassembled WGS sequence"/>
</dbReference>
<protein>
    <submittedName>
        <fullName evidence="1">Uncharacterized protein</fullName>
    </submittedName>
</protein>
<keyword evidence="2" id="KW-1185">Reference proteome</keyword>
<evidence type="ECO:0000313" key="2">
    <source>
        <dbReference type="Proteomes" id="UP000054564"/>
    </source>
</evidence>
<evidence type="ECO:0000313" key="1">
    <source>
        <dbReference type="EMBL" id="KNF00509.1"/>
    </source>
</evidence>
<organism evidence="1 2">
    <name type="scientific">Puccinia striiformis f. sp. tritici PST-78</name>
    <dbReference type="NCBI Taxonomy" id="1165861"/>
    <lineage>
        <taxon>Eukaryota</taxon>
        <taxon>Fungi</taxon>
        <taxon>Dikarya</taxon>
        <taxon>Basidiomycota</taxon>
        <taxon>Pucciniomycotina</taxon>
        <taxon>Pucciniomycetes</taxon>
        <taxon>Pucciniales</taxon>
        <taxon>Pucciniaceae</taxon>
        <taxon>Puccinia</taxon>
    </lineage>
</organism>